<feature type="compositionally biased region" description="Polar residues" evidence="1">
    <location>
        <begin position="1"/>
        <end position="12"/>
    </location>
</feature>
<organism evidence="2 3">
    <name type="scientific">Tulasnella calospora MUT 4182</name>
    <dbReference type="NCBI Taxonomy" id="1051891"/>
    <lineage>
        <taxon>Eukaryota</taxon>
        <taxon>Fungi</taxon>
        <taxon>Dikarya</taxon>
        <taxon>Basidiomycota</taxon>
        <taxon>Agaricomycotina</taxon>
        <taxon>Agaricomycetes</taxon>
        <taxon>Cantharellales</taxon>
        <taxon>Tulasnellaceae</taxon>
        <taxon>Tulasnella</taxon>
    </lineage>
</organism>
<dbReference type="Proteomes" id="UP000054248">
    <property type="component" value="Unassembled WGS sequence"/>
</dbReference>
<keyword evidence="3" id="KW-1185">Reference proteome</keyword>
<evidence type="ECO:0000313" key="3">
    <source>
        <dbReference type="Proteomes" id="UP000054248"/>
    </source>
</evidence>
<reference evidence="3" key="2">
    <citation type="submission" date="2015-01" db="EMBL/GenBank/DDBJ databases">
        <title>Evolutionary Origins and Diversification of the Mycorrhizal Mutualists.</title>
        <authorList>
            <consortium name="DOE Joint Genome Institute"/>
            <consortium name="Mycorrhizal Genomics Consortium"/>
            <person name="Kohler A."/>
            <person name="Kuo A."/>
            <person name="Nagy L.G."/>
            <person name="Floudas D."/>
            <person name="Copeland A."/>
            <person name="Barry K.W."/>
            <person name="Cichocki N."/>
            <person name="Veneault-Fourrey C."/>
            <person name="LaButti K."/>
            <person name="Lindquist E.A."/>
            <person name="Lipzen A."/>
            <person name="Lundell T."/>
            <person name="Morin E."/>
            <person name="Murat C."/>
            <person name="Riley R."/>
            <person name="Ohm R."/>
            <person name="Sun H."/>
            <person name="Tunlid A."/>
            <person name="Henrissat B."/>
            <person name="Grigoriev I.V."/>
            <person name="Hibbett D.S."/>
            <person name="Martin F."/>
        </authorList>
    </citation>
    <scope>NUCLEOTIDE SEQUENCE [LARGE SCALE GENOMIC DNA]</scope>
    <source>
        <strain evidence="3">MUT 4182</strain>
    </source>
</reference>
<evidence type="ECO:0000256" key="1">
    <source>
        <dbReference type="SAM" id="MobiDB-lite"/>
    </source>
</evidence>
<feature type="region of interest" description="Disordered" evidence="1">
    <location>
        <begin position="1"/>
        <end position="21"/>
    </location>
</feature>
<reference evidence="2 3" key="1">
    <citation type="submission" date="2014-04" db="EMBL/GenBank/DDBJ databases">
        <authorList>
            <consortium name="DOE Joint Genome Institute"/>
            <person name="Kuo A."/>
            <person name="Girlanda M."/>
            <person name="Perotto S."/>
            <person name="Kohler A."/>
            <person name="Nagy L.G."/>
            <person name="Floudas D."/>
            <person name="Copeland A."/>
            <person name="Barry K.W."/>
            <person name="Cichocki N."/>
            <person name="Veneault-Fourrey C."/>
            <person name="LaButti K."/>
            <person name="Lindquist E.A."/>
            <person name="Lipzen A."/>
            <person name="Lundell T."/>
            <person name="Morin E."/>
            <person name="Murat C."/>
            <person name="Sun H."/>
            <person name="Tunlid A."/>
            <person name="Henrissat B."/>
            <person name="Grigoriev I.V."/>
            <person name="Hibbett D.S."/>
            <person name="Martin F."/>
            <person name="Nordberg H.P."/>
            <person name="Cantor M.N."/>
            <person name="Hua S.X."/>
        </authorList>
    </citation>
    <scope>NUCLEOTIDE SEQUENCE [LARGE SCALE GENOMIC DNA]</scope>
    <source>
        <strain evidence="2 3">MUT 4182</strain>
    </source>
</reference>
<accession>A0A0C3QUK1</accession>
<sequence>MSSDPNRSSTPTRVERQDGDADTKLRVVRALSSCDAQAKEQGEFVASIMPIDTPNSLLWFRRPSASLHCFTLSSPIRLGAQWW</sequence>
<gene>
    <name evidence="2" type="ORF">M407DRAFT_204520</name>
</gene>
<evidence type="ECO:0000313" key="2">
    <source>
        <dbReference type="EMBL" id="KIO33086.1"/>
    </source>
</evidence>
<protein>
    <submittedName>
        <fullName evidence="2">Uncharacterized protein</fullName>
    </submittedName>
</protein>
<proteinExistence type="predicted"/>
<dbReference type="EMBL" id="KN822950">
    <property type="protein sequence ID" value="KIO33086.1"/>
    <property type="molecule type" value="Genomic_DNA"/>
</dbReference>
<name>A0A0C3QUK1_9AGAM</name>
<dbReference type="HOGENOM" id="CLU_2544297_0_0_1"/>
<dbReference type="AlphaFoldDB" id="A0A0C3QUK1"/>